<dbReference type="FunFam" id="3.90.870.10:FF:000004">
    <property type="entry name" value="Threonylcarbamoyl-AMP synthase"/>
    <property type="match status" value="1"/>
</dbReference>
<dbReference type="Pfam" id="PF01300">
    <property type="entry name" value="Sua5_yciO_yrdC"/>
    <property type="match status" value="1"/>
</dbReference>
<dbReference type="InterPro" id="IPR023535">
    <property type="entry name" value="TC-AMP_synthase"/>
</dbReference>
<dbReference type="Proteomes" id="UP000626148">
    <property type="component" value="Unassembled WGS sequence"/>
</dbReference>
<organism evidence="11 12">
    <name type="scientific">Saccharospirillum salsuginis</name>
    <dbReference type="NCBI Taxonomy" id="418750"/>
    <lineage>
        <taxon>Bacteria</taxon>
        <taxon>Pseudomonadati</taxon>
        <taxon>Pseudomonadota</taxon>
        <taxon>Gammaproteobacteria</taxon>
        <taxon>Oceanospirillales</taxon>
        <taxon>Saccharospirillaceae</taxon>
        <taxon>Saccharospirillum</taxon>
    </lineage>
</organism>
<evidence type="ECO:0000256" key="3">
    <source>
        <dbReference type="ARBA" id="ARBA00022679"/>
    </source>
</evidence>
<dbReference type="AlphaFoldDB" id="A0A918K4X6"/>
<dbReference type="EC" id="2.7.7.87" evidence="9"/>
<evidence type="ECO:0000256" key="8">
    <source>
        <dbReference type="ARBA" id="ARBA00048366"/>
    </source>
</evidence>
<keyword evidence="2 9" id="KW-0963">Cytoplasm</keyword>
<comment type="catalytic activity">
    <reaction evidence="8 9">
        <text>L-threonine + hydrogencarbonate + ATP = L-threonylcarbamoyladenylate + diphosphate + H2O</text>
        <dbReference type="Rhea" id="RHEA:36407"/>
        <dbReference type="ChEBI" id="CHEBI:15377"/>
        <dbReference type="ChEBI" id="CHEBI:17544"/>
        <dbReference type="ChEBI" id="CHEBI:30616"/>
        <dbReference type="ChEBI" id="CHEBI:33019"/>
        <dbReference type="ChEBI" id="CHEBI:57926"/>
        <dbReference type="ChEBI" id="CHEBI:73682"/>
        <dbReference type="EC" id="2.7.7.87"/>
    </reaction>
</comment>
<keyword evidence="7 9" id="KW-0067">ATP-binding</keyword>
<dbReference type="GO" id="GO:0005524">
    <property type="term" value="F:ATP binding"/>
    <property type="evidence" value="ECO:0007669"/>
    <property type="project" value="UniProtKB-UniRule"/>
</dbReference>
<comment type="caution">
    <text evidence="11">The sequence shown here is derived from an EMBL/GenBank/DDBJ whole genome shotgun (WGS) entry which is preliminary data.</text>
</comment>
<dbReference type="EMBL" id="BMXR01000003">
    <property type="protein sequence ID" value="GGX49305.1"/>
    <property type="molecule type" value="Genomic_DNA"/>
</dbReference>
<name>A0A918K4X6_9GAMM</name>
<evidence type="ECO:0000256" key="5">
    <source>
        <dbReference type="ARBA" id="ARBA00022695"/>
    </source>
</evidence>
<dbReference type="HAMAP" id="MF_01852">
    <property type="entry name" value="TsaC"/>
    <property type="match status" value="1"/>
</dbReference>
<reference evidence="11" key="2">
    <citation type="submission" date="2020-09" db="EMBL/GenBank/DDBJ databases">
        <authorList>
            <person name="Sun Q."/>
            <person name="Kim S."/>
        </authorList>
    </citation>
    <scope>NUCLEOTIDE SEQUENCE</scope>
    <source>
        <strain evidence="11">KCTC 22169</strain>
    </source>
</reference>
<evidence type="ECO:0000313" key="11">
    <source>
        <dbReference type="EMBL" id="GGX49305.1"/>
    </source>
</evidence>
<comment type="function">
    <text evidence="9">Required for the formation of a threonylcarbamoyl group on adenosine at position 37 (t(6)A37) in tRNAs that read codons beginning with adenine. Catalyzes the conversion of L-threonine, HCO(3)(-)/CO(2) and ATP to give threonylcarbamoyl-AMP (TC-AMP) as the acyladenylate intermediate, with the release of diphosphate.</text>
</comment>
<dbReference type="GO" id="GO:0005737">
    <property type="term" value="C:cytoplasm"/>
    <property type="evidence" value="ECO:0007669"/>
    <property type="project" value="UniProtKB-SubCell"/>
</dbReference>
<proteinExistence type="inferred from homology"/>
<evidence type="ECO:0000256" key="9">
    <source>
        <dbReference type="HAMAP-Rule" id="MF_01852"/>
    </source>
</evidence>
<dbReference type="InterPro" id="IPR050156">
    <property type="entry name" value="TC-AMP_synthase_SUA5"/>
</dbReference>
<dbReference type="SUPFAM" id="SSF55821">
    <property type="entry name" value="YrdC/RibB"/>
    <property type="match status" value="1"/>
</dbReference>
<evidence type="ECO:0000256" key="2">
    <source>
        <dbReference type="ARBA" id="ARBA00022490"/>
    </source>
</evidence>
<comment type="subcellular location">
    <subcellularLocation>
        <location evidence="1 9">Cytoplasm</location>
    </subcellularLocation>
</comment>
<reference evidence="11" key="1">
    <citation type="journal article" date="2014" name="Int. J. Syst. Evol. Microbiol.">
        <title>Complete genome sequence of Corynebacterium casei LMG S-19264T (=DSM 44701T), isolated from a smear-ripened cheese.</title>
        <authorList>
            <consortium name="US DOE Joint Genome Institute (JGI-PGF)"/>
            <person name="Walter F."/>
            <person name="Albersmeier A."/>
            <person name="Kalinowski J."/>
            <person name="Ruckert C."/>
        </authorList>
    </citation>
    <scope>NUCLEOTIDE SEQUENCE</scope>
    <source>
        <strain evidence="11">KCTC 22169</strain>
    </source>
</reference>
<evidence type="ECO:0000313" key="12">
    <source>
        <dbReference type="Proteomes" id="UP000626148"/>
    </source>
</evidence>
<feature type="domain" description="YrdC-like" evidence="10">
    <location>
        <begin position="8"/>
        <end position="189"/>
    </location>
</feature>
<keyword evidence="12" id="KW-1185">Reference proteome</keyword>
<comment type="similarity">
    <text evidence="9">Belongs to the SUA5 family. TsaC subfamily.</text>
</comment>
<evidence type="ECO:0000256" key="4">
    <source>
        <dbReference type="ARBA" id="ARBA00022694"/>
    </source>
</evidence>
<keyword evidence="3 9" id="KW-0808">Transferase</keyword>
<dbReference type="PANTHER" id="PTHR17490:SF18">
    <property type="entry name" value="THREONYLCARBAMOYL-AMP SYNTHASE"/>
    <property type="match status" value="1"/>
</dbReference>
<dbReference type="PANTHER" id="PTHR17490">
    <property type="entry name" value="SUA5"/>
    <property type="match status" value="1"/>
</dbReference>
<sequence>MNVLPRLQFKIEQIGRIIQAGGVVAYPTEGVWGLGCDPWNPDAVGRILDIKGRAVDKGLILIGSDFDQLAPWLAPLSADQIDQLEQSWPGPHTWVVPHNGELPEWVTGGRDTIAVRVPGHPLARALCSAAGTPIVSTSANRSGRPGITDLLQIRLKLGLEVDAILPGHTLPGAQPSQIRDLATGQLLRA</sequence>
<dbReference type="GO" id="GO:0061710">
    <property type="term" value="F:L-threonylcarbamoyladenylate synthase"/>
    <property type="evidence" value="ECO:0007669"/>
    <property type="project" value="UniProtKB-EC"/>
</dbReference>
<evidence type="ECO:0000259" key="10">
    <source>
        <dbReference type="PROSITE" id="PS51163"/>
    </source>
</evidence>
<keyword evidence="4 9" id="KW-0819">tRNA processing</keyword>
<protein>
    <recommendedName>
        <fullName evidence="9">Threonylcarbamoyl-AMP synthase</fullName>
        <shortName evidence="9">TC-AMP synthase</shortName>
        <ecNumber evidence="9">2.7.7.87</ecNumber>
    </recommendedName>
    <alternativeName>
        <fullName evidence="9">L-threonylcarbamoyladenylate synthase</fullName>
    </alternativeName>
    <alternativeName>
        <fullName evidence="9">t(6)A37 threonylcarbamoyladenosine biosynthesis protein TsaC</fullName>
    </alternativeName>
    <alternativeName>
        <fullName evidence="9">tRNA threonylcarbamoyladenosine biosynthesis protein TsaC</fullName>
    </alternativeName>
</protein>
<dbReference type="GO" id="GO:0006450">
    <property type="term" value="P:regulation of translational fidelity"/>
    <property type="evidence" value="ECO:0007669"/>
    <property type="project" value="TreeGrafter"/>
</dbReference>
<keyword evidence="5 9" id="KW-0548">Nucleotidyltransferase</keyword>
<evidence type="ECO:0000256" key="7">
    <source>
        <dbReference type="ARBA" id="ARBA00022840"/>
    </source>
</evidence>
<dbReference type="InterPro" id="IPR006070">
    <property type="entry name" value="Sua5-like_dom"/>
</dbReference>
<accession>A0A918K4X6</accession>
<dbReference type="Gene3D" id="3.90.870.10">
    <property type="entry name" value="DHBP synthase"/>
    <property type="match status" value="1"/>
</dbReference>
<evidence type="ECO:0000256" key="1">
    <source>
        <dbReference type="ARBA" id="ARBA00004496"/>
    </source>
</evidence>
<keyword evidence="6 9" id="KW-0547">Nucleotide-binding</keyword>
<dbReference type="GO" id="GO:0000049">
    <property type="term" value="F:tRNA binding"/>
    <property type="evidence" value="ECO:0007669"/>
    <property type="project" value="TreeGrafter"/>
</dbReference>
<evidence type="ECO:0000256" key="6">
    <source>
        <dbReference type="ARBA" id="ARBA00022741"/>
    </source>
</evidence>
<dbReference type="PROSITE" id="PS51163">
    <property type="entry name" value="YRDC"/>
    <property type="match status" value="1"/>
</dbReference>
<dbReference type="InterPro" id="IPR017945">
    <property type="entry name" value="DHBP_synth_RibB-like_a/b_dom"/>
</dbReference>
<gene>
    <name evidence="9 11" type="primary">tsaC</name>
    <name evidence="11" type="ORF">GCM10007392_15750</name>
</gene>
<dbReference type="GO" id="GO:0002949">
    <property type="term" value="P:tRNA threonylcarbamoyladenosine modification"/>
    <property type="evidence" value="ECO:0007669"/>
    <property type="project" value="UniProtKB-UniRule"/>
</dbReference>
<dbReference type="GO" id="GO:0003725">
    <property type="term" value="F:double-stranded RNA binding"/>
    <property type="evidence" value="ECO:0007669"/>
    <property type="project" value="InterPro"/>
</dbReference>
<dbReference type="NCBIfam" id="TIGR00057">
    <property type="entry name" value="L-threonylcarbamoyladenylate synthase"/>
    <property type="match status" value="1"/>
</dbReference>